<reference evidence="10" key="1">
    <citation type="submission" date="2019-11" db="EMBL/GenBank/DDBJ databases">
        <title>Whole genome comparisons of Staphylococcus agnetis isolates from cattle and chickens.</title>
        <authorList>
            <person name="Rhoads D."/>
            <person name="Shwani A."/>
            <person name="Adkins P."/>
            <person name="Calcutt M."/>
            <person name="Middleton J."/>
        </authorList>
    </citation>
    <scope>NUCLEOTIDE SEQUENCE</scope>
    <source>
        <strain evidence="10">1387</strain>
    </source>
</reference>
<dbReference type="Gene3D" id="3.10.20.120">
    <property type="match status" value="1"/>
</dbReference>
<dbReference type="Pfam" id="PF01123">
    <property type="entry name" value="Stap_Strp_toxin"/>
    <property type="match status" value="1"/>
</dbReference>
<comment type="caution">
    <text evidence="10">The sequence shown here is derived from an EMBL/GenBank/DDBJ whole genome shotgun (WGS) entry which is preliminary data.</text>
</comment>
<dbReference type="GO" id="GO:0090729">
    <property type="term" value="F:toxin activity"/>
    <property type="evidence" value="ECO:0007669"/>
    <property type="project" value="UniProtKB-KW"/>
</dbReference>
<dbReference type="GO" id="GO:0005576">
    <property type="term" value="C:extracellular region"/>
    <property type="evidence" value="ECO:0007669"/>
    <property type="project" value="InterPro"/>
</dbReference>
<dbReference type="SUPFAM" id="SSF50203">
    <property type="entry name" value="Bacterial enterotoxins"/>
    <property type="match status" value="1"/>
</dbReference>
<keyword evidence="4 7" id="KW-0732">Signal</keyword>
<dbReference type="SUPFAM" id="SSF54334">
    <property type="entry name" value="Superantigen toxins, C-terminal domain"/>
    <property type="match status" value="1"/>
</dbReference>
<organism evidence="10 11">
    <name type="scientific">Staphylococcus agnetis</name>
    <dbReference type="NCBI Taxonomy" id="985762"/>
    <lineage>
        <taxon>Bacteria</taxon>
        <taxon>Bacillati</taxon>
        <taxon>Bacillota</taxon>
        <taxon>Bacilli</taxon>
        <taxon>Bacillales</taxon>
        <taxon>Staphylococcaceae</taxon>
        <taxon>Staphylococcus</taxon>
    </lineage>
</organism>
<evidence type="ECO:0000313" key="11">
    <source>
        <dbReference type="Proteomes" id="UP000646308"/>
    </source>
</evidence>
<keyword evidence="3" id="KW-0800">Toxin</keyword>
<dbReference type="InterPro" id="IPR006177">
    <property type="entry name" value="Toxin_bac"/>
</dbReference>
<evidence type="ECO:0000256" key="4">
    <source>
        <dbReference type="ARBA" id="ARBA00022729"/>
    </source>
</evidence>
<feature type="domain" description="Staphylococcal/Streptococcal toxin OB-fold" evidence="8">
    <location>
        <begin position="51"/>
        <end position="134"/>
    </location>
</feature>
<dbReference type="RefSeq" id="WP_107401673.1">
    <property type="nucleotide sequence ID" value="NZ_PZDV01000062.1"/>
</dbReference>
<dbReference type="PROSITE" id="PS00277">
    <property type="entry name" value="STAPH_STREP_TOXIN_1"/>
    <property type="match status" value="1"/>
</dbReference>
<dbReference type="EMBL" id="WMFL01000071">
    <property type="protein sequence ID" value="NJI02320.1"/>
    <property type="molecule type" value="Genomic_DNA"/>
</dbReference>
<evidence type="ECO:0000256" key="7">
    <source>
        <dbReference type="SAM" id="SignalP"/>
    </source>
</evidence>
<comment type="similarity">
    <text evidence="1">Belongs to the staphylococcal/streptococcal toxin family.</text>
</comment>
<dbReference type="InterPro" id="IPR006123">
    <property type="entry name" value="Toxin_b-grasp_Staph/Strep"/>
</dbReference>
<proteinExistence type="inferred from homology"/>
<accession>A0AAW9YWH3</accession>
<feature type="domain" description="Staphylococcal/Streptococcal toxin beta-grasp" evidence="9">
    <location>
        <begin position="145"/>
        <end position="251"/>
    </location>
</feature>
<dbReference type="InterPro" id="IPR013307">
    <property type="entry name" value="Superantigen_bac"/>
</dbReference>
<sequence>MFKKIFTLILSLVLIYPLLSNFCNANAEEFPKSEDLHKKSDVEHLNNVKHAYSFNNFVNEENKNTSDQFLANTLLFNNFFVSHHLYNDLLITFESDSLAKSFLNKQIDIYGVFYGYNCAGGKPWKTACVYGGVTSHENNYWDQEKNIPINLWVDDIKTDIPLTAVSTKKKSVTVQELDVKARKYLSDKYKLYELDSWGGRIQKGLIEFDSHGSNIKYDLYDIKGATSDEFLKIYQDNKTINTDKLHIDIYLYTK</sequence>
<dbReference type="PRINTS" id="PR01898">
    <property type="entry name" value="SAGSUPRFAMLY"/>
</dbReference>
<name>A0AAW9YWH3_9STAP</name>
<keyword evidence="6" id="KW-1015">Disulfide bond</keyword>
<evidence type="ECO:0000313" key="10">
    <source>
        <dbReference type="EMBL" id="NJI02320.1"/>
    </source>
</evidence>
<dbReference type="Pfam" id="PF02876">
    <property type="entry name" value="Stap_Strp_tox_C"/>
    <property type="match status" value="1"/>
</dbReference>
<keyword evidence="2" id="KW-0766">Superantigen</keyword>
<dbReference type="PRINTS" id="PR00279">
    <property type="entry name" value="BACTRLTOXIN"/>
</dbReference>
<dbReference type="InterPro" id="IPR006126">
    <property type="entry name" value="Staph/Strept_toxin_CS"/>
</dbReference>
<dbReference type="InterPro" id="IPR016091">
    <property type="entry name" value="SuperAg_toxin_C"/>
</dbReference>
<evidence type="ECO:0000259" key="9">
    <source>
        <dbReference type="Pfam" id="PF02876"/>
    </source>
</evidence>
<evidence type="ECO:0000256" key="3">
    <source>
        <dbReference type="ARBA" id="ARBA00022656"/>
    </source>
</evidence>
<dbReference type="InterPro" id="IPR008992">
    <property type="entry name" value="Enterotoxin"/>
</dbReference>
<evidence type="ECO:0000256" key="2">
    <source>
        <dbReference type="ARBA" id="ARBA00022633"/>
    </source>
</evidence>
<dbReference type="Gene3D" id="2.40.50.110">
    <property type="match status" value="1"/>
</dbReference>
<evidence type="ECO:0000256" key="6">
    <source>
        <dbReference type="PIRSR" id="PIRSR613307-50"/>
    </source>
</evidence>
<dbReference type="PROSITE" id="PS00278">
    <property type="entry name" value="STAPH_STREP_TOXIN_2"/>
    <property type="match status" value="1"/>
</dbReference>
<feature type="chain" id="PRO_5043522081" evidence="7">
    <location>
        <begin position="26"/>
        <end position="254"/>
    </location>
</feature>
<evidence type="ECO:0000256" key="5">
    <source>
        <dbReference type="ARBA" id="ARBA00022861"/>
    </source>
</evidence>
<gene>
    <name evidence="10" type="ORF">GLV84_05715</name>
</gene>
<keyword evidence="5" id="KW-0260">Enterotoxin</keyword>
<protein>
    <submittedName>
        <fullName evidence="10">Exotoxin</fullName>
    </submittedName>
</protein>
<dbReference type="InterPro" id="IPR006173">
    <property type="entry name" value="Staph_tox_OB"/>
</dbReference>
<evidence type="ECO:0000259" key="8">
    <source>
        <dbReference type="Pfam" id="PF01123"/>
    </source>
</evidence>
<dbReference type="AlphaFoldDB" id="A0AAW9YWH3"/>
<feature type="signal peptide" evidence="7">
    <location>
        <begin position="1"/>
        <end position="25"/>
    </location>
</feature>
<dbReference type="Proteomes" id="UP000646308">
    <property type="component" value="Unassembled WGS sequence"/>
</dbReference>
<evidence type="ECO:0000256" key="1">
    <source>
        <dbReference type="ARBA" id="ARBA00008401"/>
    </source>
</evidence>
<feature type="disulfide bond" evidence="6">
    <location>
        <begin position="118"/>
        <end position="128"/>
    </location>
</feature>